<dbReference type="Gene3D" id="3.30.565.10">
    <property type="entry name" value="Histidine kinase-like ATPase, C-terminal domain"/>
    <property type="match status" value="1"/>
</dbReference>
<keyword evidence="2 7" id="KW-0418">Kinase</keyword>
<dbReference type="Proteomes" id="UP001550210">
    <property type="component" value="Unassembled WGS sequence"/>
</dbReference>
<comment type="caution">
    <text evidence="7">The sequence shown here is derived from an EMBL/GenBank/DDBJ whole genome shotgun (WGS) entry which is preliminary data.</text>
</comment>
<keyword evidence="3" id="KW-0902">Two-component regulatory system</keyword>
<dbReference type="PANTHER" id="PTHR24421">
    <property type="entry name" value="NITRATE/NITRITE SENSOR PROTEIN NARX-RELATED"/>
    <property type="match status" value="1"/>
</dbReference>
<evidence type="ECO:0000256" key="1">
    <source>
        <dbReference type="ARBA" id="ARBA00022679"/>
    </source>
</evidence>
<proteinExistence type="predicted"/>
<dbReference type="InterPro" id="IPR011712">
    <property type="entry name" value="Sig_transdc_His_kin_sub3_dim/P"/>
</dbReference>
<feature type="domain" description="Histidine kinase/HSP90-like ATPase" evidence="6">
    <location>
        <begin position="389"/>
        <end position="486"/>
    </location>
</feature>
<organism evidence="7 8">
    <name type="scientific">Streptomyces ossamyceticus</name>
    <dbReference type="NCBI Taxonomy" id="249581"/>
    <lineage>
        <taxon>Bacteria</taxon>
        <taxon>Bacillati</taxon>
        <taxon>Actinomycetota</taxon>
        <taxon>Actinomycetes</taxon>
        <taxon>Kitasatosporales</taxon>
        <taxon>Streptomycetaceae</taxon>
        <taxon>Streptomyces</taxon>
    </lineage>
</organism>
<dbReference type="Pfam" id="PF07730">
    <property type="entry name" value="HisKA_3"/>
    <property type="match status" value="1"/>
</dbReference>
<dbReference type="EMBL" id="JBEXPZ010000047">
    <property type="protein sequence ID" value="MET9848994.1"/>
    <property type="molecule type" value="Genomic_DNA"/>
</dbReference>
<feature type="transmembrane region" description="Helical" evidence="5">
    <location>
        <begin position="226"/>
        <end position="245"/>
    </location>
</feature>
<feature type="transmembrane region" description="Helical" evidence="5">
    <location>
        <begin position="164"/>
        <end position="183"/>
    </location>
</feature>
<dbReference type="Gene3D" id="1.20.5.1930">
    <property type="match status" value="1"/>
</dbReference>
<dbReference type="RefSeq" id="WP_355401248.1">
    <property type="nucleotide sequence ID" value="NZ_JBEXPZ010000047.1"/>
</dbReference>
<dbReference type="Pfam" id="PF02518">
    <property type="entry name" value="HATPase_c"/>
    <property type="match status" value="1"/>
</dbReference>
<keyword evidence="5" id="KW-0812">Transmembrane</keyword>
<dbReference type="InterPro" id="IPR036890">
    <property type="entry name" value="HATPase_C_sf"/>
</dbReference>
<protein>
    <submittedName>
        <fullName evidence="7">Histidine kinase</fullName>
    </submittedName>
</protein>
<keyword evidence="1" id="KW-0808">Transferase</keyword>
<name>A0ABV2V5A0_9ACTN</name>
<accession>A0ABV2V5A0</accession>
<dbReference type="InterPro" id="IPR003594">
    <property type="entry name" value="HATPase_dom"/>
</dbReference>
<gene>
    <name evidence="7" type="ORF">ABZZ21_31515</name>
</gene>
<dbReference type="CDD" id="cd16917">
    <property type="entry name" value="HATPase_UhpB-NarQ-NarX-like"/>
    <property type="match status" value="1"/>
</dbReference>
<keyword evidence="5" id="KW-1133">Transmembrane helix</keyword>
<dbReference type="InterPro" id="IPR050482">
    <property type="entry name" value="Sensor_HK_TwoCompSys"/>
</dbReference>
<evidence type="ECO:0000259" key="6">
    <source>
        <dbReference type="SMART" id="SM00387"/>
    </source>
</evidence>
<feature type="transmembrane region" description="Helical" evidence="5">
    <location>
        <begin position="123"/>
        <end position="143"/>
    </location>
</feature>
<evidence type="ECO:0000313" key="8">
    <source>
        <dbReference type="Proteomes" id="UP001550210"/>
    </source>
</evidence>
<keyword evidence="8" id="KW-1185">Reference proteome</keyword>
<dbReference type="SUPFAM" id="SSF55874">
    <property type="entry name" value="ATPase domain of HSP90 chaperone/DNA topoisomerase II/histidine kinase"/>
    <property type="match status" value="1"/>
</dbReference>
<evidence type="ECO:0000256" key="3">
    <source>
        <dbReference type="ARBA" id="ARBA00023012"/>
    </source>
</evidence>
<evidence type="ECO:0000313" key="7">
    <source>
        <dbReference type="EMBL" id="MET9848994.1"/>
    </source>
</evidence>
<feature type="region of interest" description="Disordered" evidence="4">
    <location>
        <begin position="484"/>
        <end position="505"/>
    </location>
</feature>
<evidence type="ECO:0000256" key="2">
    <source>
        <dbReference type="ARBA" id="ARBA00022777"/>
    </source>
</evidence>
<feature type="transmembrane region" description="Helical" evidence="5">
    <location>
        <begin position="195"/>
        <end position="214"/>
    </location>
</feature>
<reference evidence="7 8" key="1">
    <citation type="submission" date="2024-06" db="EMBL/GenBank/DDBJ databases">
        <title>The Natural Products Discovery Center: Release of the First 8490 Sequenced Strains for Exploring Actinobacteria Biosynthetic Diversity.</title>
        <authorList>
            <person name="Kalkreuter E."/>
            <person name="Kautsar S.A."/>
            <person name="Yang D."/>
            <person name="Bader C.D."/>
            <person name="Teijaro C.N."/>
            <person name="Fluegel L."/>
            <person name="Davis C.M."/>
            <person name="Simpson J.R."/>
            <person name="Lauterbach L."/>
            <person name="Steele A.D."/>
            <person name="Gui C."/>
            <person name="Meng S."/>
            <person name="Li G."/>
            <person name="Viehrig K."/>
            <person name="Ye F."/>
            <person name="Su P."/>
            <person name="Kiefer A.F."/>
            <person name="Nichols A."/>
            <person name="Cepeda A.J."/>
            <person name="Yan W."/>
            <person name="Fan B."/>
            <person name="Jiang Y."/>
            <person name="Adhikari A."/>
            <person name="Zheng C.-J."/>
            <person name="Schuster L."/>
            <person name="Cowan T.M."/>
            <person name="Smanski M.J."/>
            <person name="Chevrette M.G."/>
            <person name="De Carvalho L.P.S."/>
            <person name="Shen B."/>
        </authorList>
    </citation>
    <scope>NUCLEOTIDE SEQUENCE [LARGE SCALE GENOMIC DNA]</scope>
    <source>
        <strain evidence="7 8">NPDC006434</strain>
    </source>
</reference>
<evidence type="ECO:0000256" key="4">
    <source>
        <dbReference type="SAM" id="MobiDB-lite"/>
    </source>
</evidence>
<dbReference type="GO" id="GO:0016301">
    <property type="term" value="F:kinase activity"/>
    <property type="evidence" value="ECO:0007669"/>
    <property type="project" value="UniProtKB-KW"/>
</dbReference>
<feature type="transmembrane region" description="Helical" evidence="5">
    <location>
        <begin position="101"/>
        <end position="117"/>
    </location>
</feature>
<sequence>MRTRGRTLPPGTARLRAALRTPRLRVALGPPRLRATSRTPRLPAALRTRWLGVVLSQRASRLRTEPPASCSATGYLQDDAAPPATLRLQLNALQALSRQTIAVRLTMLAIGTPFAMANTSDGAPTQAVLVVAALGITISYAMLRDWDRFAPRLLAHPSLMALDLLLGAVLLLTASPVSPLAYATVCTPLLSGLLYGWRGAGLFTGLQLAVLLTVHRAWEHSPGAGAGTLLIAGFCVAAGIIGVTLRNLMFRFGTATQALAEATSRLAVAEAVESERARLARELHDSVAKTLHGLALAADALATSADRPAPDPAVLRRQATLVAAAARRAAAESRDLLTDLRRHTDLTGSTPPPDLKTQLTARTQTFTTHTTLPTHLTHTGPEPSPLPPETTHHLLAIVTEALENTHRHAHATRADVTLTVTATALSLTIKDDGVGLPPAHVLAGASDSGHFGLVGMRERAEQLGAHLHITPGTPGTEVTLTLPLGEPPAHTPRPSRTLHQESAHA</sequence>
<evidence type="ECO:0000256" key="5">
    <source>
        <dbReference type="SAM" id="Phobius"/>
    </source>
</evidence>
<dbReference type="SMART" id="SM00387">
    <property type="entry name" value="HATPase_c"/>
    <property type="match status" value="1"/>
</dbReference>
<keyword evidence="5" id="KW-0472">Membrane</keyword>